<reference evidence="8 10" key="2">
    <citation type="submission" date="2018-10" db="EMBL/GenBank/DDBJ databases">
        <title>Genomic Encyclopedia of Archaeal and Bacterial Type Strains, Phase II (KMG-II): from individual species to whole genera.</title>
        <authorList>
            <person name="Goeker M."/>
        </authorList>
    </citation>
    <scope>NUCLEOTIDE SEQUENCE [LARGE SCALE GENOMIC DNA]</scope>
    <source>
        <strain evidence="8 10">DSM 21886</strain>
    </source>
</reference>
<evidence type="ECO:0000256" key="5">
    <source>
        <dbReference type="ARBA" id="ARBA00023136"/>
    </source>
</evidence>
<name>A0A497UD02_9FLAO</name>
<feature type="transmembrane region" description="Helical" evidence="6">
    <location>
        <begin position="112"/>
        <end position="133"/>
    </location>
</feature>
<evidence type="ECO:0000256" key="6">
    <source>
        <dbReference type="HAMAP-Rule" id="MF_01844"/>
    </source>
</evidence>
<keyword evidence="2 6" id="KW-1003">Cell membrane</keyword>
<dbReference type="GO" id="GO:0015385">
    <property type="term" value="F:sodium:proton antiporter activity"/>
    <property type="evidence" value="ECO:0007669"/>
    <property type="project" value="UniProtKB-UniRule"/>
</dbReference>
<comment type="subcellular location">
    <subcellularLocation>
        <location evidence="1">Cell inner membrane</location>
        <topology evidence="1">Multi-pass membrane protein</topology>
    </subcellularLocation>
    <subcellularLocation>
        <location evidence="6">Cell membrane</location>
        <topology evidence="6">Multi-pass membrane protein</topology>
    </subcellularLocation>
</comment>
<comment type="function">
    <text evidence="6">Na(+)/H(+) antiporter that extrudes sodium in exchange for external protons.</text>
</comment>
<keyword evidence="3 6" id="KW-0812">Transmembrane</keyword>
<dbReference type="Proteomes" id="UP000233767">
    <property type="component" value="Unassembled WGS sequence"/>
</dbReference>
<feature type="transmembrane region" description="Helical" evidence="6">
    <location>
        <begin position="139"/>
        <end position="158"/>
    </location>
</feature>
<evidence type="ECO:0000256" key="3">
    <source>
        <dbReference type="ARBA" id="ARBA00022692"/>
    </source>
</evidence>
<evidence type="ECO:0000256" key="4">
    <source>
        <dbReference type="ARBA" id="ARBA00022989"/>
    </source>
</evidence>
<dbReference type="GO" id="GO:0005886">
    <property type="term" value="C:plasma membrane"/>
    <property type="evidence" value="ECO:0007669"/>
    <property type="project" value="UniProtKB-SubCell"/>
</dbReference>
<keyword evidence="6" id="KW-0050">Antiport</keyword>
<evidence type="ECO:0000256" key="1">
    <source>
        <dbReference type="ARBA" id="ARBA00004429"/>
    </source>
</evidence>
<dbReference type="InterPro" id="IPR004670">
    <property type="entry name" value="NhaA"/>
</dbReference>
<feature type="transmembrane region" description="Helical" evidence="6">
    <location>
        <begin position="21"/>
        <end position="43"/>
    </location>
</feature>
<keyword evidence="5 6" id="KW-0472">Membrane</keyword>
<keyword evidence="9" id="KW-1185">Reference proteome</keyword>
<keyword evidence="6" id="KW-0813">Transport</keyword>
<dbReference type="PANTHER" id="PTHR30341:SF0">
    <property type="entry name" value="NA(+)_H(+) ANTIPORTER NHAA"/>
    <property type="match status" value="1"/>
</dbReference>
<dbReference type="Pfam" id="PF06965">
    <property type="entry name" value="Na_H_antiport_1"/>
    <property type="match status" value="1"/>
</dbReference>
<feature type="transmembrane region" description="Helical" evidence="6">
    <location>
        <begin position="167"/>
        <end position="188"/>
    </location>
</feature>
<keyword evidence="6" id="KW-0739">Sodium transport</keyword>
<evidence type="ECO:0000313" key="8">
    <source>
        <dbReference type="EMBL" id="RLJ23939.1"/>
    </source>
</evidence>
<dbReference type="Proteomes" id="UP000275027">
    <property type="component" value="Unassembled WGS sequence"/>
</dbReference>
<evidence type="ECO:0000313" key="10">
    <source>
        <dbReference type="Proteomes" id="UP000275027"/>
    </source>
</evidence>
<evidence type="ECO:0000313" key="7">
    <source>
        <dbReference type="EMBL" id="PKW20496.1"/>
    </source>
</evidence>
<gene>
    <name evidence="6" type="primary">nhaA</name>
    <name evidence="7" type="ORF">B0G92_2639</name>
    <name evidence="8" type="ORF">CLV50_2649</name>
</gene>
<dbReference type="InterPro" id="IPR023171">
    <property type="entry name" value="Na/H_antiporter_dom_sf"/>
</dbReference>
<evidence type="ECO:0000313" key="9">
    <source>
        <dbReference type="Proteomes" id="UP000233767"/>
    </source>
</evidence>
<sequence length="449" mass="48762">MEDPIKATPAEKWIINPLNNFISKSTTGGILLFIAAVVAIFLANSSWKDWYHHIWEHKIGFTINDELYLNYTIHHWVNDGLMAVFFFVVGLELKREMIGGELSQPKKALLPIVAAIGGMVFPALIYTAFNFGADSSHGWGIPMATDIAFALGVLYLLGDKIPATLKIFLTALAIVDDLGAVLVIAFFYTASINSLALGIGLGFFVFLLICNKFGIRNILFYALVGIAGVWLPFLLSGVHATIAAVLVAFTIPAGSRIDETLFISKIRTRLNQFKELDPTDAPTLSEDQLHVLQNIRKLSKDAMSPLHRLEHGLHSLVSFIIMPVFALANAGVTFSSGIIENAASSVTLGVVFGLLAGKVIGVYGVSSLMIRFKWASLPEGLTNKSLFGVGFLASIGFTMSLFVTNLAFENPEYELQAKLGIFAASLIGGVIGYFLLSKNNNPENSITNL</sequence>
<keyword evidence="6" id="KW-0915">Sodium</keyword>
<dbReference type="EMBL" id="PJND01000009">
    <property type="protein sequence ID" value="PKW20496.1"/>
    <property type="molecule type" value="Genomic_DNA"/>
</dbReference>
<feature type="transmembrane region" description="Helical" evidence="6">
    <location>
        <begin position="73"/>
        <end position="91"/>
    </location>
</feature>
<feature type="transmembrane region" description="Helical" evidence="6">
    <location>
        <begin position="419"/>
        <end position="436"/>
    </location>
</feature>
<dbReference type="GO" id="GO:0006885">
    <property type="term" value="P:regulation of pH"/>
    <property type="evidence" value="ECO:0007669"/>
    <property type="project" value="UniProtKB-UniRule"/>
</dbReference>
<dbReference type="AlphaFoldDB" id="A0A497UD02"/>
<comment type="caution">
    <text evidence="8">The sequence shown here is derived from an EMBL/GenBank/DDBJ whole genome shotgun (WGS) entry which is preliminary data.</text>
</comment>
<accession>A0A497UD02</accession>
<dbReference type="NCBIfam" id="TIGR00773">
    <property type="entry name" value="NhaA"/>
    <property type="match status" value="1"/>
</dbReference>
<keyword evidence="6" id="KW-0406">Ion transport</keyword>
<dbReference type="EMBL" id="RCCB01000013">
    <property type="protein sequence ID" value="RLJ23939.1"/>
    <property type="molecule type" value="Genomic_DNA"/>
</dbReference>
<protein>
    <recommendedName>
        <fullName evidence="6">Na(+)/H(+) antiporter NhaA</fullName>
    </recommendedName>
    <alternativeName>
        <fullName evidence="6">Sodium/proton antiporter NhaA</fullName>
    </alternativeName>
</protein>
<feature type="transmembrane region" description="Helical" evidence="6">
    <location>
        <begin position="386"/>
        <end position="407"/>
    </location>
</feature>
<proteinExistence type="inferred from homology"/>
<dbReference type="PANTHER" id="PTHR30341">
    <property type="entry name" value="SODIUM ION/PROTON ANTIPORTER NHAA-RELATED"/>
    <property type="match status" value="1"/>
</dbReference>
<feature type="transmembrane region" description="Helical" evidence="6">
    <location>
        <begin position="346"/>
        <end position="366"/>
    </location>
</feature>
<comment type="similarity">
    <text evidence="6">Belongs to the NhaA Na(+)/H(+) (TC 2.A.33) antiporter family.</text>
</comment>
<dbReference type="Gene3D" id="1.20.1530.10">
    <property type="entry name" value="Na+/H+ antiporter like domain"/>
    <property type="match status" value="1"/>
</dbReference>
<comment type="catalytic activity">
    <reaction evidence="6">
        <text>Na(+)(in) + 2 H(+)(out) = Na(+)(out) + 2 H(+)(in)</text>
        <dbReference type="Rhea" id="RHEA:29251"/>
        <dbReference type="ChEBI" id="CHEBI:15378"/>
        <dbReference type="ChEBI" id="CHEBI:29101"/>
    </reaction>
</comment>
<dbReference type="RefSeq" id="WP_101472530.1">
    <property type="nucleotide sequence ID" value="NZ_PJND01000009.1"/>
</dbReference>
<evidence type="ECO:0000256" key="2">
    <source>
        <dbReference type="ARBA" id="ARBA00022475"/>
    </source>
</evidence>
<feature type="transmembrane region" description="Helical" evidence="6">
    <location>
        <begin position="218"/>
        <end position="251"/>
    </location>
</feature>
<organism evidence="8 10">
    <name type="scientific">Flavobacterium lindanitolerans</name>
    <dbReference type="NCBI Taxonomy" id="428988"/>
    <lineage>
        <taxon>Bacteria</taxon>
        <taxon>Pseudomonadati</taxon>
        <taxon>Bacteroidota</taxon>
        <taxon>Flavobacteriia</taxon>
        <taxon>Flavobacteriales</taxon>
        <taxon>Flavobacteriaceae</taxon>
        <taxon>Flavobacterium</taxon>
    </lineage>
</organism>
<feature type="transmembrane region" description="Helical" evidence="6">
    <location>
        <begin position="194"/>
        <end position="211"/>
    </location>
</feature>
<dbReference type="HAMAP" id="MF_01844">
    <property type="entry name" value="NhaA"/>
    <property type="match status" value="1"/>
</dbReference>
<keyword evidence="4 6" id="KW-1133">Transmembrane helix</keyword>
<reference evidence="7 9" key="1">
    <citation type="submission" date="2017-12" db="EMBL/GenBank/DDBJ databases">
        <title>Genomic Encyclopedia of Type Strains, Phase III (KMG-III): the genomes of soil and plant-associated and newly described type strains.</title>
        <authorList>
            <person name="Whitman W."/>
        </authorList>
    </citation>
    <scope>NUCLEOTIDE SEQUENCE [LARGE SCALE GENOMIC DNA]</scope>
    <source>
        <strain evidence="7 9">IP-10</strain>
    </source>
</reference>
<feature type="transmembrane region" description="Helical" evidence="6">
    <location>
        <begin position="313"/>
        <end position="334"/>
    </location>
</feature>